<organism evidence="1 2">
    <name type="scientific">Stigmatella aurantiaca (strain DW4/3-1)</name>
    <dbReference type="NCBI Taxonomy" id="378806"/>
    <lineage>
        <taxon>Bacteria</taxon>
        <taxon>Pseudomonadati</taxon>
        <taxon>Myxococcota</taxon>
        <taxon>Myxococcia</taxon>
        <taxon>Myxococcales</taxon>
        <taxon>Cystobacterineae</taxon>
        <taxon>Archangiaceae</taxon>
        <taxon>Stigmatella</taxon>
    </lineage>
</organism>
<dbReference type="EMBL" id="CP002271">
    <property type="protein sequence ID" value="ADO75407.1"/>
    <property type="molecule type" value="Genomic_DNA"/>
</dbReference>
<accession>E3FIR0</accession>
<name>E3FIR0_STIAD</name>
<protein>
    <submittedName>
        <fullName evidence="1">Uncharacterized protein</fullName>
    </submittedName>
</protein>
<dbReference type="Proteomes" id="UP000001351">
    <property type="component" value="Chromosome"/>
</dbReference>
<proteinExistence type="predicted"/>
<sequence>MSQSHPRVLDLLMQIRAGRHRPHFLPFIGEPNIAVLWGFVLGVEAARLEWQGVDTEYVHFRDWLRDEKNEFPPEGWHSRFLADAHGDHLAAIMRLLDRVSKFRERASV</sequence>
<gene>
    <name evidence="1" type="ordered locus">STAUR_7652</name>
</gene>
<evidence type="ECO:0000313" key="2">
    <source>
        <dbReference type="Proteomes" id="UP000001351"/>
    </source>
</evidence>
<dbReference type="HOGENOM" id="CLU_2195345_0_0_7"/>
<dbReference type="AlphaFoldDB" id="E3FIR0"/>
<keyword evidence="2" id="KW-1185">Reference proteome</keyword>
<reference evidence="1 2" key="1">
    <citation type="journal article" date="2011" name="Mol. Biol. Evol.">
        <title>Comparative genomic analysis of fruiting body formation in Myxococcales.</title>
        <authorList>
            <person name="Huntley S."/>
            <person name="Hamann N."/>
            <person name="Wegener-Feldbrugge S."/>
            <person name="Treuner-Lange A."/>
            <person name="Kube M."/>
            <person name="Reinhardt R."/>
            <person name="Klages S."/>
            <person name="Muller R."/>
            <person name="Ronning C.M."/>
            <person name="Nierman W.C."/>
            <person name="Sogaard-Andersen L."/>
        </authorList>
    </citation>
    <scope>NUCLEOTIDE SEQUENCE [LARGE SCALE GENOMIC DNA]</scope>
    <source>
        <strain evidence="1 2">DW4/3-1</strain>
    </source>
</reference>
<evidence type="ECO:0000313" key="1">
    <source>
        <dbReference type="EMBL" id="ADO75407.1"/>
    </source>
</evidence>
<dbReference type="KEGG" id="sur:STAUR_7652"/>